<proteinExistence type="inferred from homology"/>
<organism evidence="6 7">
    <name type="scientific">Aphanomyces astaci</name>
    <name type="common">Crayfish plague agent</name>
    <dbReference type="NCBI Taxonomy" id="112090"/>
    <lineage>
        <taxon>Eukaryota</taxon>
        <taxon>Sar</taxon>
        <taxon>Stramenopiles</taxon>
        <taxon>Oomycota</taxon>
        <taxon>Saprolegniomycetes</taxon>
        <taxon>Saprolegniales</taxon>
        <taxon>Verrucalvaceae</taxon>
        <taxon>Aphanomyces</taxon>
    </lineage>
</organism>
<gene>
    <name evidence="6" type="ORF">DYB26_002386</name>
</gene>
<evidence type="ECO:0000256" key="1">
    <source>
        <dbReference type="ARBA" id="ARBA00001933"/>
    </source>
</evidence>
<evidence type="ECO:0000256" key="4">
    <source>
        <dbReference type="ARBA" id="ARBA00022679"/>
    </source>
</evidence>
<dbReference type="GO" id="GO:0030170">
    <property type="term" value="F:pyridoxal phosphate binding"/>
    <property type="evidence" value="ECO:0007669"/>
    <property type="project" value="InterPro"/>
</dbReference>
<keyword evidence="3" id="KW-0032">Aminotransferase</keyword>
<name>A0A3R7BUG4_APHAT</name>
<dbReference type="SUPFAM" id="SSF53383">
    <property type="entry name" value="PLP-dependent transferases"/>
    <property type="match status" value="1"/>
</dbReference>
<evidence type="ECO:0000256" key="3">
    <source>
        <dbReference type="ARBA" id="ARBA00022576"/>
    </source>
</evidence>
<dbReference type="InterPro" id="IPR015424">
    <property type="entry name" value="PyrdxlP-dep_Trfase"/>
</dbReference>
<dbReference type="InterPro" id="IPR005814">
    <property type="entry name" value="Aminotrans_3"/>
</dbReference>
<dbReference type="Gene3D" id="3.40.640.10">
    <property type="entry name" value="Type I PLP-dependent aspartate aminotransferase-like (Major domain)"/>
    <property type="match status" value="2"/>
</dbReference>
<dbReference type="Proteomes" id="UP000286510">
    <property type="component" value="Unassembled WGS sequence"/>
</dbReference>
<dbReference type="Pfam" id="PF00202">
    <property type="entry name" value="Aminotran_3"/>
    <property type="match status" value="2"/>
</dbReference>
<dbReference type="InterPro" id="IPR015421">
    <property type="entry name" value="PyrdxlP-dep_Trfase_major"/>
</dbReference>
<dbReference type="SUPFAM" id="SSF109993">
    <property type="entry name" value="VPS9 domain"/>
    <property type="match status" value="1"/>
</dbReference>
<sequence>FGRVGMFKSTSTIARGVGRLSNMVLTKGRGSFVWNMEGQKLLDFTSGIAVTSLGHCHPRIVEAVQKQAAELVHGQVRCIDINIELNTLSVENAVKLARHATEKPNVIVFQGGFHGRSVGAMSLTSSKTIYKAGFGPLMSGVFVMPYPYTLHSPFSDPGIANGYPLSAIASRNELTDLQDAFEEENTLINASVRGAQLVAGLTKLQDLFPILDVRGVGLMVAVEFDKSVPPGTVSRICQACVEYGMLLLPTSECRWCTSLHVSRRISIGILCLMLLLWPLSRILSSPRNAKPPKAVDGDDALTARLALERTALQMSTSRLNWELKFDTVNPPANSFWRRRRSDSSSSHPPFGHSLACIKLHVEVALHERAITVLSTVPATVPWRHHLRRDVLYRTLANQAKWLAAILAHAKSELGSSAAFRRRSADDYVTSPPQLLRAWSFHDDMVPTFCSHRETVSRWHTVLQLSPQQVLPPTDQMPSSHYLSFELFLLETCFDKSDIGQRLRHIAATAYASPQPPSMPPLHPLVDQIANHLIHEHGLVPSCRRLTLNALVRQMVHIRLASAYYRIYAPTLASAARRYDLLKPRMHQLAVQDLAEVHVQQELALPQTRAALEAMPTFIPDTIMGSYMSAIGTLHAEVGAALQVPPSSLSADVILPSLVLLFGQANLPHLALQVHVMEMHLMTHGEGEVAYYVALAQAALGAT</sequence>
<dbReference type="GO" id="GO:0042802">
    <property type="term" value="F:identical protein binding"/>
    <property type="evidence" value="ECO:0007669"/>
    <property type="project" value="TreeGrafter"/>
</dbReference>
<evidence type="ECO:0000256" key="5">
    <source>
        <dbReference type="ARBA" id="ARBA00022898"/>
    </source>
</evidence>
<dbReference type="PANTHER" id="PTHR11986:SF79">
    <property type="entry name" value="ACETYLORNITHINE AMINOTRANSFERASE, MITOCHONDRIAL"/>
    <property type="match status" value="1"/>
</dbReference>
<comment type="caution">
    <text evidence="6">The sequence shown here is derived from an EMBL/GenBank/DDBJ whole genome shotgun (WGS) entry which is preliminary data.</text>
</comment>
<accession>A0A3R7BUG4</accession>
<dbReference type="Gene3D" id="3.90.1150.10">
    <property type="entry name" value="Aspartate Aminotransferase, domain 1"/>
    <property type="match status" value="2"/>
</dbReference>
<evidence type="ECO:0000313" key="7">
    <source>
        <dbReference type="Proteomes" id="UP000286510"/>
    </source>
</evidence>
<keyword evidence="4" id="KW-0808">Transferase</keyword>
<dbReference type="PANTHER" id="PTHR11986">
    <property type="entry name" value="AMINOTRANSFERASE CLASS III"/>
    <property type="match status" value="1"/>
</dbReference>
<dbReference type="VEuPathDB" id="FungiDB:H257_02809"/>
<dbReference type="InterPro" id="IPR037191">
    <property type="entry name" value="VPS9_dom_sf"/>
</dbReference>
<comment type="cofactor">
    <cofactor evidence="1">
        <name>pyridoxal 5'-phosphate</name>
        <dbReference type="ChEBI" id="CHEBI:597326"/>
    </cofactor>
</comment>
<dbReference type="InterPro" id="IPR050103">
    <property type="entry name" value="Class-III_PLP-dep_AT"/>
</dbReference>
<keyword evidence="5" id="KW-0663">Pyridoxal phosphate</keyword>
<dbReference type="EMBL" id="QUTF01002113">
    <property type="protein sequence ID" value="RHZ42241.1"/>
    <property type="molecule type" value="Genomic_DNA"/>
</dbReference>
<feature type="non-terminal residue" evidence="6">
    <location>
        <position position="1"/>
    </location>
</feature>
<protein>
    <submittedName>
        <fullName evidence="6">Uncharacterized protein</fullName>
    </submittedName>
</protein>
<reference evidence="6 7" key="1">
    <citation type="submission" date="2018-08" db="EMBL/GenBank/DDBJ databases">
        <title>Aphanomyces genome sequencing and annotation.</title>
        <authorList>
            <person name="Minardi D."/>
            <person name="Oidtmann B."/>
            <person name="Van Der Giezen M."/>
            <person name="Studholme D.J."/>
        </authorList>
    </citation>
    <scope>NUCLEOTIDE SEQUENCE [LARGE SCALE GENOMIC DNA]</scope>
    <source>
        <strain evidence="6 7">FDL457</strain>
    </source>
</reference>
<dbReference type="GO" id="GO:0008483">
    <property type="term" value="F:transaminase activity"/>
    <property type="evidence" value="ECO:0007669"/>
    <property type="project" value="UniProtKB-KW"/>
</dbReference>
<evidence type="ECO:0000256" key="2">
    <source>
        <dbReference type="ARBA" id="ARBA00008954"/>
    </source>
</evidence>
<dbReference type="VEuPathDB" id="FungiDB:H257_02808"/>
<dbReference type="InterPro" id="IPR015422">
    <property type="entry name" value="PyrdxlP-dep_Trfase_small"/>
</dbReference>
<comment type="similarity">
    <text evidence="2">Belongs to the class-III pyridoxal-phosphate-dependent aminotransferase family.</text>
</comment>
<evidence type="ECO:0000313" key="6">
    <source>
        <dbReference type="EMBL" id="RHZ42241.1"/>
    </source>
</evidence>
<dbReference type="AlphaFoldDB" id="A0A3R7BUG4"/>